<proteinExistence type="predicted"/>
<accession>A0A9J6FBB7</accession>
<dbReference type="Proteomes" id="UP000821853">
    <property type="component" value="Chromosome 1"/>
</dbReference>
<feature type="region of interest" description="Disordered" evidence="1">
    <location>
        <begin position="89"/>
        <end position="110"/>
    </location>
</feature>
<sequence length="110" mass="11428">MDAMQLFLFCGLIVLGYLGAVMCSVLADAPLHSLEQLACERLGLGAAGREGCPRRFLEVAKPVLRALPLPSCTKITILGEKVPHAAAAAPAAPAGGAEPNRQPPAPECRL</sequence>
<evidence type="ECO:0000313" key="2">
    <source>
        <dbReference type="EMBL" id="KAH9360007.1"/>
    </source>
</evidence>
<name>A0A9J6FBB7_HAELO</name>
<keyword evidence="3" id="KW-1185">Reference proteome</keyword>
<evidence type="ECO:0000313" key="3">
    <source>
        <dbReference type="Proteomes" id="UP000821853"/>
    </source>
</evidence>
<dbReference type="OrthoDB" id="6480856at2759"/>
<protein>
    <submittedName>
        <fullName evidence="2">Uncharacterized protein</fullName>
    </submittedName>
</protein>
<feature type="compositionally biased region" description="Pro residues" evidence="1">
    <location>
        <begin position="101"/>
        <end position="110"/>
    </location>
</feature>
<gene>
    <name evidence="2" type="ORF">HPB48_013637</name>
</gene>
<comment type="caution">
    <text evidence="2">The sequence shown here is derived from an EMBL/GenBank/DDBJ whole genome shotgun (WGS) entry which is preliminary data.</text>
</comment>
<evidence type="ECO:0000256" key="1">
    <source>
        <dbReference type="SAM" id="MobiDB-lite"/>
    </source>
</evidence>
<dbReference type="AlphaFoldDB" id="A0A9J6FBB7"/>
<reference evidence="2 3" key="1">
    <citation type="journal article" date="2020" name="Cell">
        <title>Large-Scale Comparative Analyses of Tick Genomes Elucidate Their Genetic Diversity and Vector Capacities.</title>
        <authorList>
            <consortium name="Tick Genome and Microbiome Consortium (TIGMIC)"/>
            <person name="Jia N."/>
            <person name="Wang J."/>
            <person name="Shi W."/>
            <person name="Du L."/>
            <person name="Sun Y."/>
            <person name="Zhan W."/>
            <person name="Jiang J.F."/>
            <person name="Wang Q."/>
            <person name="Zhang B."/>
            <person name="Ji P."/>
            <person name="Bell-Sakyi L."/>
            <person name="Cui X.M."/>
            <person name="Yuan T.T."/>
            <person name="Jiang B.G."/>
            <person name="Yang W.F."/>
            <person name="Lam T.T."/>
            <person name="Chang Q.C."/>
            <person name="Ding S.J."/>
            <person name="Wang X.J."/>
            <person name="Zhu J.G."/>
            <person name="Ruan X.D."/>
            <person name="Zhao L."/>
            <person name="Wei J.T."/>
            <person name="Ye R.Z."/>
            <person name="Que T.C."/>
            <person name="Du C.H."/>
            <person name="Zhou Y.H."/>
            <person name="Cheng J.X."/>
            <person name="Dai P.F."/>
            <person name="Guo W.B."/>
            <person name="Han X.H."/>
            <person name="Huang E.J."/>
            <person name="Li L.F."/>
            <person name="Wei W."/>
            <person name="Gao Y.C."/>
            <person name="Liu J.Z."/>
            <person name="Shao H.Z."/>
            <person name="Wang X."/>
            <person name="Wang C.C."/>
            <person name="Yang T.C."/>
            <person name="Huo Q.B."/>
            <person name="Li W."/>
            <person name="Chen H.Y."/>
            <person name="Chen S.E."/>
            <person name="Zhou L.G."/>
            <person name="Ni X.B."/>
            <person name="Tian J.H."/>
            <person name="Sheng Y."/>
            <person name="Liu T."/>
            <person name="Pan Y.S."/>
            <person name="Xia L.Y."/>
            <person name="Li J."/>
            <person name="Zhao F."/>
            <person name="Cao W.C."/>
        </authorList>
    </citation>
    <scope>NUCLEOTIDE SEQUENCE [LARGE SCALE GENOMIC DNA]</scope>
    <source>
        <strain evidence="2">HaeL-2018</strain>
    </source>
</reference>
<dbReference type="VEuPathDB" id="VectorBase:HLOH_065313"/>
<organism evidence="2 3">
    <name type="scientific">Haemaphysalis longicornis</name>
    <name type="common">Bush tick</name>
    <dbReference type="NCBI Taxonomy" id="44386"/>
    <lineage>
        <taxon>Eukaryota</taxon>
        <taxon>Metazoa</taxon>
        <taxon>Ecdysozoa</taxon>
        <taxon>Arthropoda</taxon>
        <taxon>Chelicerata</taxon>
        <taxon>Arachnida</taxon>
        <taxon>Acari</taxon>
        <taxon>Parasitiformes</taxon>
        <taxon>Ixodida</taxon>
        <taxon>Ixodoidea</taxon>
        <taxon>Ixodidae</taxon>
        <taxon>Haemaphysalinae</taxon>
        <taxon>Haemaphysalis</taxon>
    </lineage>
</organism>
<dbReference type="EMBL" id="JABSTR010000001">
    <property type="protein sequence ID" value="KAH9360007.1"/>
    <property type="molecule type" value="Genomic_DNA"/>
</dbReference>